<dbReference type="InterPro" id="IPR005829">
    <property type="entry name" value="Sugar_transporter_CS"/>
</dbReference>
<keyword evidence="3 5" id="KW-1133">Transmembrane helix</keyword>
<dbReference type="InterPro" id="IPR020846">
    <property type="entry name" value="MFS_dom"/>
</dbReference>
<gene>
    <name evidence="7" type="ORF">ACFFTP_03880</name>
</gene>
<evidence type="ECO:0000259" key="6">
    <source>
        <dbReference type="PROSITE" id="PS50850"/>
    </source>
</evidence>
<dbReference type="InterPro" id="IPR036259">
    <property type="entry name" value="MFS_trans_sf"/>
</dbReference>
<reference evidence="7 8" key="1">
    <citation type="submission" date="2024-09" db="EMBL/GenBank/DDBJ databases">
        <authorList>
            <person name="Sun Q."/>
            <person name="Mori K."/>
        </authorList>
    </citation>
    <scope>NUCLEOTIDE SEQUENCE [LARGE SCALE GENOMIC DNA]</scope>
    <source>
        <strain evidence="7 8">JCM 4414</strain>
    </source>
</reference>
<feature type="transmembrane region" description="Helical" evidence="5">
    <location>
        <begin position="279"/>
        <end position="300"/>
    </location>
</feature>
<comment type="caution">
    <text evidence="7">The sequence shown here is derived from an EMBL/GenBank/DDBJ whole genome shotgun (WGS) entry which is preliminary data.</text>
</comment>
<feature type="transmembrane region" description="Helical" evidence="5">
    <location>
        <begin position="159"/>
        <end position="183"/>
    </location>
</feature>
<name>A0ABV5QIL0_9ACTN</name>
<dbReference type="PANTHER" id="PTHR23508:SF10">
    <property type="entry name" value="CARBOXYLIC ACID TRANSPORTER PROTEIN HOMOLOG"/>
    <property type="match status" value="1"/>
</dbReference>
<evidence type="ECO:0000256" key="2">
    <source>
        <dbReference type="ARBA" id="ARBA00022692"/>
    </source>
</evidence>
<feature type="transmembrane region" description="Helical" evidence="5">
    <location>
        <begin position="237"/>
        <end position="259"/>
    </location>
</feature>
<evidence type="ECO:0000256" key="4">
    <source>
        <dbReference type="ARBA" id="ARBA00023136"/>
    </source>
</evidence>
<evidence type="ECO:0000256" key="3">
    <source>
        <dbReference type="ARBA" id="ARBA00022989"/>
    </source>
</evidence>
<keyword evidence="4 5" id="KW-0472">Membrane</keyword>
<evidence type="ECO:0000313" key="8">
    <source>
        <dbReference type="Proteomes" id="UP001589716"/>
    </source>
</evidence>
<proteinExistence type="predicted"/>
<feature type="transmembrane region" description="Helical" evidence="5">
    <location>
        <begin position="334"/>
        <end position="359"/>
    </location>
</feature>
<organism evidence="7 8">
    <name type="scientific">Streptomyces roseoviridis</name>
    <dbReference type="NCBI Taxonomy" id="67361"/>
    <lineage>
        <taxon>Bacteria</taxon>
        <taxon>Bacillati</taxon>
        <taxon>Actinomycetota</taxon>
        <taxon>Actinomycetes</taxon>
        <taxon>Kitasatosporales</taxon>
        <taxon>Streptomycetaceae</taxon>
        <taxon>Streptomyces</taxon>
    </lineage>
</organism>
<dbReference type="InterPro" id="IPR011701">
    <property type="entry name" value="MFS"/>
</dbReference>
<feature type="transmembrane region" description="Helical" evidence="5">
    <location>
        <begin position="71"/>
        <end position="91"/>
    </location>
</feature>
<dbReference type="Pfam" id="PF07690">
    <property type="entry name" value="MFS_1"/>
    <property type="match status" value="1"/>
</dbReference>
<dbReference type="EMBL" id="JBHMCT010000004">
    <property type="protein sequence ID" value="MFB9553335.1"/>
    <property type="molecule type" value="Genomic_DNA"/>
</dbReference>
<feature type="transmembrane region" description="Helical" evidence="5">
    <location>
        <begin position="125"/>
        <end position="147"/>
    </location>
</feature>
<keyword evidence="8" id="KW-1185">Reference proteome</keyword>
<dbReference type="Proteomes" id="UP001589716">
    <property type="component" value="Unassembled WGS sequence"/>
</dbReference>
<feature type="transmembrane region" description="Helical" evidence="5">
    <location>
        <begin position="47"/>
        <end position="65"/>
    </location>
</feature>
<evidence type="ECO:0000256" key="5">
    <source>
        <dbReference type="SAM" id="Phobius"/>
    </source>
</evidence>
<accession>A0ABV5QIL0</accession>
<feature type="transmembrane region" description="Helical" evidence="5">
    <location>
        <begin position="397"/>
        <end position="417"/>
    </location>
</feature>
<feature type="transmembrane region" description="Helical" evidence="5">
    <location>
        <begin position="98"/>
        <end position="119"/>
    </location>
</feature>
<protein>
    <submittedName>
        <fullName evidence="7">MFS transporter</fullName>
    </submittedName>
</protein>
<sequence length="426" mass="45146">MSTTRTRQQARDERPDDTGAFAWLRALGPRGRRAFGGAFGGYALDSYDFFTLPLSMVAIAAYFNLDKGQTGLLTTVTLVVSAVGGALAGILADRIGRVRALMITVATYALFTVLCGFAPNYETLMVFRALQGLGFGGEWAVGAILVAEYASARHRGRTLGGIQSAWAAGWALAVIVYTLVFQFVDADTAWRVMFWTGALPALLIVYVRRNVEDAPHAAEVRRASADRGSFTAVFKRPLLGTTLFAVLLSTGVQGGYYTLATWVPTFLKTERGLTVVGTGGYLTFLISGAFIGYLTGGYLTDRLGRKNNIALFAVLSALAVLAYTHIPAGANDLLLVLGFPLGFCMSAIFSGFGSFLAELYPTAVRGTGQGLTYNTGRAVGALFPTLVGFLADSWGVGGALVFGAVGYGIAVLALLGLPETRGRELV</sequence>
<dbReference type="PANTHER" id="PTHR23508">
    <property type="entry name" value="CARBOXYLIC ACID TRANSPORTER PROTEIN HOMOLOG"/>
    <property type="match status" value="1"/>
</dbReference>
<keyword evidence="2 5" id="KW-0812">Transmembrane</keyword>
<comment type="subcellular location">
    <subcellularLocation>
        <location evidence="1">Cell membrane</location>
        <topology evidence="1">Multi-pass membrane protein</topology>
    </subcellularLocation>
</comment>
<dbReference type="SUPFAM" id="SSF103473">
    <property type="entry name" value="MFS general substrate transporter"/>
    <property type="match status" value="1"/>
</dbReference>
<feature type="domain" description="Major facilitator superfamily (MFS) profile" evidence="6">
    <location>
        <begin position="34"/>
        <end position="421"/>
    </location>
</feature>
<evidence type="ECO:0000313" key="7">
    <source>
        <dbReference type="EMBL" id="MFB9553335.1"/>
    </source>
</evidence>
<dbReference type="PROSITE" id="PS00217">
    <property type="entry name" value="SUGAR_TRANSPORT_2"/>
    <property type="match status" value="1"/>
</dbReference>
<dbReference type="CDD" id="cd17371">
    <property type="entry name" value="MFS_MucK"/>
    <property type="match status" value="1"/>
</dbReference>
<evidence type="ECO:0000256" key="1">
    <source>
        <dbReference type="ARBA" id="ARBA00004651"/>
    </source>
</evidence>
<dbReference type="Gene3D" id="1.20.1250.20">
    <property type="entry name" value="MFS general substrate transporter like domains"/>
    <property type="match status" value="2"/>
</dbReference>
<dbReference type="PROSITE" id="PS50850">
    <property type="entry name" value="MFS"/>
    <property type="match status" value="1"/>
</dbReference>
<feature type="transmembrane region" description="Helical" evidence="5">
    <location>
        <begin position="309"/>
        <end position="328"/>
    </location>
</feature>
<dbReference type="RefSeq" id="WP_345490367.1">
    <property type="nucleotide sequence ID" value="NZ_BAAAWU010000001.1"/>
</dbReference>